<dbReference type="RefSeq" id="WP_092678512.1">
    <property type="nucleotide sequence ID" value="NZ_FOXS01000008.1"/>
</dbReference>
<keyword evidence="2" id="KW-1185">Reference proteome</keyword>
<evidence type="ECO:0000313" key="1">
    <source>
        <dbReference type="EMBL" id="SFQ79771.1"/>
    </source>
</evidence>
<organism evidence="1 2">
    <name type="scientific">Hymenobacter arizonensis</name>
    <name type="common">Siccationidurans arizonensis</name>
    <dbReference type="NCBI Taxonomy" id="1227077"/>
    <lineage>
        <taxon>Bacteria</taxon>
        <taxon>Pseudomonadati</taxon>
        <taxon>Bacteroidota</taxon>
        <taxon>Cytophagia</taxon>
        <taxon>Cytophagales</taxon>
        <taxon>Hymenobacteraceae</taxon>
        <taxon>Hymenobacter</taxon>
    </lineage>
</organism>
<protein>
    <submittedName>
        <fullName evidence="1">Uncharacterized protein</fullName>
    </submittedName>
</protein>
<evidence type="ECO:0000313" key="2">
    <source>
        <dbReference type="Proteomes" id="UP000199029"/>
    </source>
</evidence>
<dbReference type="Proteomes" id="UP000199029">
    <property type="component" value="Unassembled WGS sequence"/>
</dbReference>
<dbReference type="EMBL" id="FOXS01000008">
    <property type="protein sequence ID" value="SFQ79771.1"/>
    <property type="molecule type" value="Genomic_DNA"/>
</dbReference>
<gene>
    <name evidence="1" type="ORF">SAMN04515668_4497</name>
</gene>
<name>A0A1I6BFT7_HYMAR</name>
<accession>A0A1I6BFT7</accession>
<reference evidence="2" key="1">
    <citation type="submission" date="2016-10" db="EMBL/GenBank/DDBJ databases">
        <authorList>
            <person name="Varghese N."/>
            <person name="Submissions S."/>
        </authorList>
    </citation>
    <scope>NUCLEOTIDE SEQUENCE [LARGE SCALE GENOMIC DNA]</scope>
    <source>
        <strain evidence="2">OR362-8,ATCC BAA-1266,JCM 13504</strain>
    </source>
</reference>
<proteinExistence type="predicted"/>
<dbReference type="AlphaFoldDB" id="A0A1I6BFT7"/>
<sequence>MARCLFAHLETDVIQPYFIGPLAPYFAQQLVDHQDDAIDALTEIEAAPLACSPAAYRLVTRVAAGNKVAPEVYEATEPGPHERPHSAGLEQARAAIPGRLPALRDARGEPNSYRGPEIPFFPAFPFSAHAGRFSPLLHALPAPVSRQQFAARQLLVAEPNHSTGGFSFGNLTFIPDEN</sequence>